<dbReference type="AlphaFoldDB" id="A0AAF1KJH0"/>
<dbReference type="PANTHER" id="PTHR43415">
    <property type="entry name" value="SPERMIDINE N(1)-ACETYLTRANSFERASE"/>
    <property type="match status" value="1"/>
</dbReference>
<keyword evidence="2" id="KW-0614">Plasmid</keyword>
<dbReference type="EMBL" id="CP117258">
    <property type="protein sequence ID" value="WFR98867.1"/>
    <property type="molecule type" value="Genomic_DNA"/>
</dbReference>
<name>A0AAF1KJH0_9HYPH</name>
<dbReference type="PROSITE" id="PS51186">
    <property type="entry name" value="GNAT"/>
    <property type="match status" value="1"/>
</dbReference>
<keyword evidence="2" id="KW-0012">Acyltransferase</keyword>
<dbReference type="CDD" id="cd04301">
    <property type="entry name" value="NAT_SF"/>
    <property type="match status" value="1"/>
</dbReference>
<gene>
    <name evidence="2" type="ORF">PR017_24575</name>
</gene>
<organism evidence="2 3">
    <name type="scientific">Rhizobium tumorigenes</name>
    <dbReference type="NCBI Taxonomy" id="2041385"/>
    <lineage>
        <taxon>Bacteria</taxon>
        <taxon>Pseudomonadati</taxon>
        <taxon>Pseudomonadota</taxon>
        <taxon>Alphaproteobacteria</taxon>
        <taxon>Hyphomicrobiales</taxon>
        <taxon>Rhizobiaceae</taxon>
        <taxon>Rhizobium/Agrobacterium group</taxon>
        <taxon>Rhizobium</taxon>
    </lineage>
</organism>
<evidence type="ECO:0000313" key="2">
    <source>
        <dbReference type="EMBL" id="WFR98867.1"/>
    </source>
</evidence>
<accession>A0AAF1KJH0</accession>
<keyword evidence="2" id="KW-0808">Transferase</keyword>
<evidence type="ECO:0000313" key="3">
    <source>
        <dbReference type="Proteomes" id="UP000249499"/>
    </source>
</evidence>
<dbReference type="Pfam" id="PF00583">
    <property type="entry name" value="Acetyltransf_1"/>
    <property type="match status" value="1"/>
</dbReference>
<reference evidence="3" key="2">
    <citation type="journal article" date="2023" name="MicrobiologyOpen">
        <title>Genomics of the tumorigenes clade of the family Rhizobiaceae and description of Rhizobium rhododendri sp. nov.</title>
        <authorList>
            <person name="Kuzmanovic N."/>
            <person name="diCenzo G.C."/>
            <person name="Bunk B."/>
            <person name="Sproeer C."/>
            <person name="Fruehling A."/>
            <person name="Neumann-Schaal M."/>
            <person name="Overmann J."/>
            <person name="Smalla K."/>
        </authorList>
    </citation>
    <scope>NUCLEOTIDE SEQUENCE [LARGE SCALE GENOMIC DNA]</scope>
    <source>
        <strain evidence="3">1078</strain>
        <plasmid evidence="3">unnamed1</plasmid>
    </source>
</reference>
<feature type="domain" description="N-acetyltransferase" evidence="1">
    <location>
        <begin position="18"/>
        <end position="177"/>
    </location>
</feature>
<dbReference type="SUPFAM" id="SSF55729">
    <property type="entry name" value="Acyl-CoA N-acyltransferases (Nat)"/>
    <property type="match status" value="1"/>
</dbReference>
<protein>
    <submittedName>
        <fullName evidence="2">GNAT family N-acetyltransferase</fullName>
        <ecNumber evidence="2">2.3.1.-</ecNumber>
    </submittedName>
</protein>
<dbReference type="GO" id="GO:0016747">
    <property type="term" value="F:acyltransferase activity, transferring groups other than amino-acyl groups"/>
    <property type="evidence" value="ECO:0007669"/>
    <property type="project" value="InterPro"/>
</dbReference>
<evidence type="ECO:0000259" key="1">
    <source>
        <dbReference type="PROSITE" id="PS51186"/>
    </source>
</evidence>
<dbReference type="InterPro" id="IPR000182">
    <property type="entry name" value="GNAT_dom"/>
</dbReference>
<geneLocation type="plasmid" evidence="2 3">
    <name>unnamed1</name>
</geneLocation>
<dbReference type="RefSeq" id="WP_111215428.1">
    <property type="nucleotide sequence ID" value="NZ_CP117258.1"/>
</dbReference>
<proteinExistence type="predicted"/>
<dbReference type="KEGG" id="rtu:PR017_24575"/>
<reference evidence="2 3" key="1">
    <citation type="journal article" date="2018" name="Sci. Rep.">
        <title>Rhizobium tumorigenes sp. nov., a novel plant tumorigenic bacterium isolated from cane gall tumors on thornless blackberry.</title>
        <authorList>
            <person name="Kuzmanovi N."/>
            <person name="Smalla K."/>
            <person name="Gronow S."/>
            <person name="PuBawska J."/>
        </authorList>
    </citation>
    <scope>NUCLEOTIDE SEQUENCE [LARGE SCALE GENOMIC DNA]</scope>
    <source>
        <strain evidence="2 3">1078</strain>
    </source>
</reference>
<dbReference type="Gene3D" id="3.40.630.30">
    <property type="match status" value="1"/>
</dbReference>
<sequence>MSIERDPASAPEFDITDIVIRATDLRDAQGITEILNLPGFRFGTLRQPFHSVEKTRKYIESISPTDIFICAEWRGNIVGNAGLHRKSGRQYHVATLAIGVHDDFTGKGVGTTLLNTLIETADRWHDIRRIELDVFVDNGPAIHLYEKFGFVREGTLRQNAFRDGEYVDSYLMARIAGGRCKTS</sequence>
<dbReference type="Proteomes" id="UP000249499">
    <property type="component" value="Plasmid unnamed1"/>
</dbReference>
<dbReference type="InterPro" id="IPR016181">
    <property type="entry name" value="Acyl_CoA_acyltransferase"/>
</dbReference>
<dbReference type="PANTHER" id="PTHR43415:SF3">
    <property type="entry name" value="GNAT-FAMILY ACETYLTRANSFERASE"/>
    <property type="match status" value="1"/>
</dbReference>
<dbReference type="EC" id="2.3.1.-" evidence="2"/>
<keyword evidence="3" id="KW-1185">Reference proteome</keyword>